<gene>
    <name evidence="2" type="ORF">EGW08_019464</name>
</gene>
<dbReference type="Proteomes" id="UP000271974">
    <property type="component" value="Unassembled WGS sequence"/>
</dbReference>
<feature type="non-terminal residue" evidence="2">
    <location>
        <position position="1"/>
    </location>
</feature>
<dbReference type="InterPro" id="IPR011992">
    <property type="entry name" value="EF-hand-dom_pair"/>
</dbReference>
<protein>
    <recommendedName>
        <fullName evidence="1">EF-hand domain-containing protein</fullName>
    </recommendedName>
</protein>
<evidence type="ECO:0000313" key="3">
    <source>
        <dbReference type="Proteomes" id="UP000271974"/>
    </source>
</evidence>
<dbReference type="InterPro" id="IPR002048">
    <property type="entry name" value="EF_hand_dom"/>
</dbReference>
<dbReference type="OrthoDB" id="191686at2759"/>
<sequence length="122" mass="14003">NSVVEDSSGDIGAEDDGLHDLKELVELVFNLLDENKDGILSLDAYRVLVRRNDAYLQLCGQVLPDDIDLDYFMGALNRMTDTQVKVYFRKERMRCLNLPPDFAQVTLGEKLYPVRLPYVDIY</sequence>
<dbReference type="EMBL" id="RQTK01001020">
    <property type="protein sequence ID" value="RUS72778.1"/>
    <property type="molecule type" value="Genomic_DNA"/>
</dbReference>
<comment type="caution">
    <text evidence="2">The sequence shown here is derived from an EMBL/GenBank/DDBJ whole genome shotgun (WGS) entry which is preliminary data.</text>
</comment>
<dbReference type="GO" id="GO:0005509">
    <property type="term" value="F:calcium ion binding"/>
    <property type="evidence" value="ECO:0007669"/>
    <property type="project" value="InterPro"/>
</dbReference>
<reference evidence="2 3" key="1">
    <citation type="submission" date="2019-01" db="EMBL/GenBank/DDBJ databases">
        <title>A draft genome assembly of the solar-powered sea slug Elysia chlorotica.</title>
        <authorList>
            <person name="Cai H."/>
            <person name="Li Q."/>
            <person name="Fang X."/>
            <person name="Li J."/>
            <person name="Curtis N.E."/>
            <person name="Altenburger A."/>
            <person name="Shibata T."/>
            <person name="Feng M."/>
            <person name="Maeda T."/>
            <person name="Schwartz J.A."/>
            <person name="Shigenobu S."/>
            <person name="Lundholm N."/>
            <person name="Nishiyama T."/>
            <person name="Yang H."/>
            <person name="Hasebe M."/>
            <person name="Li S."/>
            <person name="Pierce S.K."/>
            <person name="Wang J."/>
        </authorList>
    </citation>
    <scope>NUCLEOTIDE SEQUENCE [LARGE SCALE GENOMIC DNA]</scope>
    <source>
        <strain evidence="2">EC2010</strain>
        <tissue evidence="2">Whole organism of an adult</tissue>
    </source>
</reference>
<accession>A0A3S1B5U7</accession>
<proteinExistence type="predicted"/>
<dbReference type="AlphaFoldDB" id="A0A3S1B5U7"/>
<evidence type="ECO:0000313" key="2">
    <source>
        <dbReference type="EMBL" id="RUS72778.1"/>
    </source>
</evidence>
<dbReference type="SUPFAM" id="SSF47473">
    <property type="entry name" value="EF-hand"/>
    <property type="match status" value="1"/>
</dbReference>
<keyword evidence="3" id="KW-1185">Reference proteome</keyword>
<evidence type="ECO:0000259" key="1">
    <source>
        <dbReference type="PROSITE" id="PS50222"/>
    </source>
</evidence>
<feature type="domain" description="EF-hand" evidence="1">
    <location>
        <begin position="20"/>
        <end position="55"/>
    </location>
</feature>
<dbReference type="PROSITE" id="PS50222">
    <property type="entry name" value="EF_HAND_2"/>
    <property type="match status" value="1"/>
</dbReference>
<organism evidence="2 3">
    <name type="scientific">Elysia chlorotica</name>
    <name type="common">Eastern emerald elysia</name>
    <name type="synonym">Sea slug</name>
    <dbReference type="NCBI Taxonomy" id="188477"/>
    <lineage>
        <taxon>Eukaryota</taxon>
        <taxon>Metazoa</taxon>
        <taxon>Spiralia</taxon>
        <taxon>Lophotrochozoa</taxon>
        <taxon>Mollusca</taxon>
        <taxon>Gastropoda</taxon>
        <taxon>Heterobranchia</taxon>
        <taxon>Euthyneura</taxon>
        <taxon>Panpulmonata</taxon>
        <taxon>Sacoglossa</taxon>
        <taxon>Placobranchoidea</taxon>
        <taxon>Plakobranchidae</taxon>
        <taxon>Elysia</taxon>
    </lineage>
</organism>
<name>A0A3S1B5U7_ELYCH</name>